<dbReference type="EMBL" id="SNRW01013160">
    <property type="protein sequence ID" value="KAA6372933.1"/>
    <property type="molecule type" value="Genomic_DNA"/>
</dbReference>
<reference evidence="1 2" key="1">
    <citation type="submission" date="2019-03" db="EMBL/GenBank/DDBJ databases">
        <title>Single cell metagenomics reveals metabolic interactions within the superorganism composed of flagellate Streblomastix strix and complex community of Bacteroidetes bacteria on its surface.</title>
        <authorList>
            <person name="Treitli S.C."/>
            <person name="Kolisko M."/>
            <person name="Husnik F."/>
            <person name="Keeling P."/>
            <person name="Hampl V."/>
        </authorList>
    </citation>
    <scope>NUCLEOTIDE SEQUENCE [LARGE SCALE GENOMIC DNA]</scope>
    <source>
        <strain evidence="1">ST1C</strain>
    </source>
</reference>
<protein>
    <submittedName>
        <fullName evidence="1">Uncharacterized protein</fullName>
    </submittedName>
</protein>
<accession>A0A5J4URG2</accession>
<evidence type="ECO:0000313" key="2">
    <source>
        <dbReference type="Proteomes" id="UP000324800"/>
    </source>
</evidence>
<sequence>MHESFFDKLSQQCIPANKHDYCFLMGDLNFGKSQKMQRNDTERVVKCKSLYGVTLFFSAEMIKHKFRPS</sequence>
<proteinExistence type="predicted"/>
<gene>
    <name evidence="1" type="ORF">EZS28_031540</name>
</gene>
<dbReference type="AlphaFoldDB" id="A0A5J4URG2"/>
<name>A0A5J4URG2_9EUKA</name>
<evidence type="ECO:0000313" key="1">
    <source>
        <dbReference type="EMBL" id="KAA6372933.1"/>
    </source>
</evidence>
<comment type="caution">
    <text evidence="1">The sequence shown here is derived from an EMBL/GenBank/DDBJ whole genome shotgun (WGS) entry which is preliminary data.</text>
</comment>
<dbReference type="Proteomes" id="UP000324800">
    <property type="component" value="Unassembled WGS sequence"/>
</dbReference>
<organism evidence="1 2">
    <name type="scientific">Streblomastix strix</name>
    <dbReference type="NCBI Taxonomy" id="222440"/>
    <lineage>
        <taxon>Eukaryota</taxon>
        <taxon>Metamonada</taxon>
        <taxon>Preaxostyla</taxon>
        <taxon>Oxymonadida</taxon>
        <taxon>Streblomastigidae</taxon>
        <taxon>Streblomastix</taxon>
    </lineage>
</organism>